<dbReference type="Gene3D" id="1.10.1740.10">
    <property type="match status" value="1"/>
</dbReference>
<dbReference type="InterPro" id="IPR013249">
    <property type="entry name" value="RNA_pol_sigma70_r4_t2"/>
</dbReference>
<evidence type="ECO:0000313" key="7">
    <source>
        <dbReference type="EMBL" id="NCI50736.1"/>
    </source>
</evidence>
<reference evidence="7 8" key="1">
    <citation type="submission" date="2020-01" db="EMBL/GenBank/DDBJ databases">
        <title>Genome analysis.</title>
        <authorList>
            <person name="Wu S."/>
            <person name="Wang G."/>
        </authorList>
    </citation>
    <scope>NUCLEOTIDE SEQUENCE [LARGE SCALE GENOMIC DNA]</scope>
    <source>
        <strain evidence="7 8">SYL130</strain>
    </source>
</reference>
<evidence type="ECO:0000256" key="1">
    <source>
        <dbReference type="ARBA" id="ARBA00010641"/>
    </source>
</evidence>
<dbReference type="Gene3D" id="1.10.10.10">
    <property type="entry name" value="Winged helix-like DNA-binding domain superfamily/Winged helix DNA-binding domain"/>
    <property type="match status" value="1"/>
</dbReference>
<dbReference type="EMBL" id="JAACJS010000015">
    <property type="protein sequence ID" value="NCI50736.1"/>
    <property type="molecule type" value="Genomic_DNA"/>
</dbReference>
<keyword evidence="8" id="KW-1185">Reference proteome</keyword>
<evidence type="ECO:0000256" key="4">
    <source>
        <dbReference type="ARBA" id="ARBA00023163"/>
    </source>
</evidence>
<dbReference type="InterPro" id="IPR007627">
    <property type="entry name" value="RNA_pol_sigma70_r2"/>
</dbReference>
<dbReference type="SUPFAM" id="SSF88659">
    <property type="entry name" value="Sigma3 and sigma4 domains of RNA polymerase sigma factors"/>
    <property type="match status" value="1"/>
</dbReference>
<evidence type="ECO:0000259" key="5">
    <source>
        <dbReference type="Pfam" id="PF04542"/>
    </source>
</evidence>
<name>A0ABX0A0P3_9BACT</name>
<dbReference type="InterPro" id="IPR013324">
    <property type="entry name" value="RNA_pol_sigma_r3/r4-like"/>
</dbReference>
<evidence type="ECO:0000259" key="6">
    <source>
        <dbReference type="Pfam" id="PF08281"/>
    </source>
</evidence>
<comment type="similarity">
    <text evidence="1">Belongs to the sigma-70 factor family. ECF subfamily.</text>
</comment>
<dbReference type="Proteomes" id="UP000753802">
    <property type="component" value="Unassembled WGS sequence"/>
</dbReference>
<dbReference type="Pfam" id="PF04542">
    <property type="entry name" value="Sigma70_r2"/>
    <property type="match status" value="1"/>
</dbReference>
<feature type="domain" description="RNA polymerase sigma-70 region 2" evidence="5">
    <location>
        <begin position="13"/>
        <end position="80"/>
    </location>
</feature>
<dbReference type="NCBIfam" id="TIGR02937">
    <property type="entry name" value="sigma70-ECF"/>
    <property type="match status" value="1"/>
</dbReference>
<proteinExistence type="inferred from homology"/>
<sequence>MQTPAEKEAFLQLIEDNKAIIYKVCHSYCKSRADHEDLAQEILYQLWRSAARYDANQRFSTWMYRIALNVAISFYRKSARSNTVSLTGEEEFIADHNGEEDEDLRRLQTFIHGLKELEKALMLLYLESHSYREIAGILGITETNVATSIGRIKEKLKQKFLNAKK</sequence>
<organism evidence="7 8">
    <name type="scientific">Sediminibacterium roseum</name>
    <dbReference type="NCBI Taxonomy" id="1978412"/>
    <lineage>
        <taxon>Bacteria</taxon>
        <taxon>Pseudomonadati</taxon>
        <taxon>Bacteroidota</taxon>
        <taxon>Chitinophagia</taxon>
        <taxon>Chitinophagales</taxon>
        <taxon>Chitinophagaceae</taxon>
        <taxon>Sediminibacterium</taxon>
    </lineage>
</organism>
<dbReference type="InterPro" id="IPR014284">
    <property type="entry name" value="RNA_pol_sigma-70_dom"/>
</dbReference>
<feature type="domain" description="RNA polymerase sigma factor 70 region 4 type 2" evidence="6">
    <location>
        <begin position="105"/>
        <end position="156"/>
    </location>
</feature>
<dbReference type="SUPFAM" id="SSF88946">
    <property type="entry name" value="Sigma2 domain of RNA polymerase sigma factors"/>
    <property type="match status" value="1"/>
</dbReference>
<comment type="caution">
    <text evidence="7">The sequence shown here is derived from an EMBL/GenBank/DDBJ whole genome shotgun (WGS) entry which is preliminary data.</text>
</comment>
<accession>A0ABX0A0P3</accession>
<dbReference type="RefSeq" id="WP_161819050.1">
    <property type="nucleotide sequence ID" value="NZ_JAACJS010000015.1"/>
</dbReference>
<keyword evidence="3" id="KW-0731">Sigma factor</keyword>
<keyword evidence="4" id="KW-0804">Transcription</keyword>
<evidence type="ECO:0000313" key="8">
    <source>
        <dbReference type="Proteomes" id="UP000753802"/>
    </source>
</evidence>
<gene>
    <name evidence="7" type="ORF">GWC95_12430</name>
</gene>
<dbReference type="InterPro" id="IPR036388">
    <property type="entry name" value="WH-like_DNA-bd_sf"/>
</dbReference>
<dbReference type="PANTHER" id="PTHR43133">
    <property type="entry name" value="RNA POLYMERASE ECF-TYPE SIGMA FACTO"/>
    <property type="match status" value="1"/>
</dbReference>
<dbReference type="Pfam" id="PF08281">
    <property type="entry name" value="Sigma70_r4_2"/>
    <property type="match status" value="1"/>
</dbReference>
<dbReference type="PANTHER" id="PTHR43133:SF45">
    <property type="entry name" value="RNA POLYMERASE ECF-TYPE SIGMA FACTOR"/>
    <property type="match status" value="1"/>
</dbReference>
<evidence type="ECO:0000256" key="3">
    <source>
        <dbReference type="ARBA" id="ARBA00023082"/>
    </source>
</evidence>
<dbReference type="InterPro" id="IPR013325">
    <property type="entry name" value="RNA_pol_sigma_r2"/>
</dbReference>
<keyword evidence="2" id="KW-0805">Transcription regulation</keyword>
<dbReference type="InterPro" id="IPR039425">
    <property type="entry name" value="RNA_pol_sigma-70-like"/>
</dbReference>
<protein>
    <submittedName>
        <fullName evidence="7">Sigma-70 family RNA polymerase sigma factor</fullName>
    </submittedName>
</protein>
<evidence type="ECO:0000256" key="2">
    <source>
        <dbReference type="ARBA" id="ARBA00023015"/>
    </source>
</evidence>